<dbReference type="EMBL" id="JAKVQD010000001">
    <property type="protein sequence ID" value="MCH4551813.1"/>
    <property type="molecule type" value="Genomic_DNA"/>
</dbReference>
<dbReference type="InterPro" id="IPR008761">
    <property type="entry name" value="Peptidase_S37"/>
</dbReference>
<dbReference type="Pfam" id="PF05576">
    <property type="entry name" value="Peptidase_S37"/>
    <property type="match status" value="1"/>
</dbReference>
<feature type="chain" id="PRO_5045483661" description="Peptidase" evidence="4">
    <location>
        <begin position="21"/>
        <end position="430"/>
    </location>
</feature>
<evidence type="ECO:0000256" key="4">
    <source>
        <dbReference type="SAM" id="SignalP"/>
    </source>
</evidence>
<protein>
    <recommendedName>
        <fullName evidence="7">Peptidase</fullName>
    </recommendedName>
</protein>
<keyword evidence="2 4" id="KW-0732">Signal</keyword>
<dbReference type="InterPro" id="IPR029058">
    <property type="entry name" value="AB_hydrolase_fold"/>
</dbReference>
<organism evidence="5 6">
    <name type="scientific">Aestuariibaculum lutulentum</name>
    <dbReference type="NCBI Taxonomy" id="2920935"/>
    <lineage>
        <taxon>Bacteria</taxon>
        <taxon>Pseudomonadati</taxon>
        <taxon>Bacteroidota</taxon>
        <taxon>Flavobacteriia</taxon>
        <taxon>Flavobacteriales</taxon>
        <taxon>Flavobacteriaceae</taxon>
    </lineage>
</organism>
<dbReference type="RefSeq" id="WP_240572137.1">
    <property type="nucleotide sequence ID" value="NZ_CP136709.1"/>
</dbReference>
<evidence type="ECO:0000313" key="5">
    <source>
        <dbReference type="EMBL" id="MCH4551813.1"/>
    </source>
</evidence>
<evidence type="ECO:0000313" key="6">
    <source>
        <dbReference type="Proteomes" id="UP001156141"/>
    </source>
</evidence>
<keyword evidence="3" id="KW-0378">Hydrolase</keyword>
<evidence type="ECO:0000256" key="3">
    <source>
        <dbReference type="ARBA" id="ARBA00022801"/>
    </source>
</evidence>
<sequence length="430" mass="49580">MKIYNLVFAFCLAFFNQVVAQHSDLETQLFDLPDVSFEKIDTPEGYQSAYVLKVKQPIDHSDASKGYFQQKVYLSHLSFDAPSVIITQGYTKAKNSIFELSDILKANQIDVEHRYFGDSSPENIDYDYLNLKQATADLHHIRELLGEIYKGKWVSTGVSKGGATTIFYRYFYPNDVTVSVPYVAPINNSFEDERIYKFFDTIGTAKCRNKIENFQKDILKHRKEVLPLLEFYSLGQNAHYTYVNDEQAFELSVLEYPFSFWQWGSDCDDIPSKNASIEDKVKHLIKVADVTFFSDEIMKKYASHYYQSAEEFGYYGYEIEDFKGMLKALPKDKNTHAAFTPDHMKVDFKGGELLTDIGEWLETEGNHFIYIYGGNDTWSATAVPKSDAVDSQWFVLKGKHHGNARIKNFTASERERFNKTIKDWLGISLN</sequence>
<evidence type="ECO:0008006" key="7">
    <source>
        <dbReference type="Google" id="ProtNLM"/>
    </source>
</evidence>
<evidence type="ECO:0000256" key="1">
    <source>
        <dbReference type="ARBA" id="ARBA00022670"/>
    </source>
</evidence>
<name>A0ABS9RFU5_9FLAO</name>
<gene>
    <name evidence="5" type="ORF">MKW35_04220</name>
</gene>
<proteinExistence type="predicted"/>
<reference evidence="5" key="1">
    <citation type="submission" date="2022-02" db="EMBL/GenBank/DDBJ databases">
        <title>Aestuariibaculum sp., a marine bacterium isolated from sediment in Guangxi.</title>
        <authorList>
            <person name="Ying J."/>
        </authorList>
    </citation>
    <scope>NUCLEOTIDE SEQUENCE</scope>
    <source>
        <strain evidence="5">L182</strain>
    </source>
</reference>
<keyword evidence="1" id="KW-0645">Protease</keyword>
<comment type="caution">
    <text evidence="5">The sequence shown here is derived from an EMBL/GenBank/DDBJ whole genome shotgun (WGS) entry which is preliminary data.</text>
</comment>
<dbReference type="Proteomes" id="UP001156141">
    <property type="component" value="Unassembled WGS sequence"/>
</dbReference>
<dbReference type="PANTHER" id="PTHR11010:SF38">
    <property type="entry name" value="LYSOSOMAL PRO-X CARBOXYPEPTIDASE"/>
    <property type="match status" value="1"/>
</dbReference>
<keyword evidence="6" id="KW-1185">Reference proteome</keyword>
<evidence type="ECO:0000256" key="2">
    <source>
        <dbReference type="ARBA" id="ARBA00022729"/>
    </source>
</evidence>
<accession>A0ABS9RFU5</accession>
<dbReference type="PANTHER" id="PTHR11010">
    <property type="entry name" value="PROTEASE S28 PRO-X CARBOXYPEPTIDASE-RELATED"/>
    <property type="match status" value="1"/>
</dbReference>
<dbReference type="Gene3D" id="3.40.50.1820">
    <property type="entry name" value="alpha/beta hydrolase"/>
    <property type="match status" value="1"/>
</dbReference>
<dbReference type="SUPFAM" id="SSF53474">
    <property type="entry name" value="alpha/beta-Hydrolases"/>
    <property type="match status" value="1"/>
</dbReference>
<feature type="signal peptide" evidence="4">
    <location>
        <begin position="1"/>
        <end position="20"/>
    </location>
</feature>